<keyword evidence="1" id="KW-0472">Membrane</keyword>
<feature type="transmembrane region" description="Helical" evidence="1">
    <location>
        <begin position="78"/>
        <end position="99"/>
    </location>
</feature>
<keyword evidence="3" id="KW-1185">Reference proteome</keyword>
<dbReference type="RefSeq" id="WP_115492461.1">
    <property type="nucleotide sequence ID" value="NZ_JACHWW010000001.1"/>
</dbReference>
<sequence length="179" mass="19453">MSISLNFHRKWALAIPAVIFGCYALGALFGQDQVEDGDWVAITLVALVGMPFVIFVLAVGALVAIFTRSSSSAPAMRLADRFLPAIVLAISIVIMSGIIQHDARKSKLAFAAAHRSDFSGPPPTAVVYSEGIPDGGEAIVRLPDRNPERLPQSVMLDLTGERIKRCTRLDDEFWACHFD</sequence>
<dbReference type="OrthoDB" id="7432914at2"/>
<dbReference type="EMBL" id="QRBB01000001">
    <property type="protein sequence ID" value="RDS78238.1"/>
    <property type="molecule type" value="Genomic_DNA"/>
</dbReference>
<name>A0A395LMK3_9SPHN</name>
<organism evidence="2 3">
    <name type="scientific">Alteriqipengyuania lutimaris</name>
    <dbReference type="NCBI Taxonomy" id="1538146"/>
    <lineage>
        <taxon>Bacteria</taxon>
        <taxon>Pseudomonadati</taxon>
        <taxon>Pseudomonadota</taxon>
        <taxon>Alphaproteobacteria</taxon>
        <taxon>Sphingomonadales</taxon>
        <taxon>Erythrobacteraceae</taxon>
        <taxon>Alteriqipengyuania</taxon>
    </lineage>
</organism>
<feature type="transmembrane region" description="Helical" evidence="1">
    <location>
        <begin position="12"/>
        <end position="29"/>
    </location>
</feature>
<protein>
    <submittedName>
        <fullName evidence="2">Uncharacterized protein</fullName>
    </submittedName>
</protein>
<feature type="transmembrane region" description="Helical" evidence="1">
    <location>
        <begin position="41"/>
        <end position="66"/>
    </location>
</feature>
<keyword evidence="1" id="KW-0812">Transmembrane</keyword>
<dbReference type="Proteomes" id="UP000254101">
    <property type="component" value="Unassembled WGS sequence"/>
</dbReference>
<evidence type="ECO:0000313" key="2">
    <source>
        <dbReference type="EMBL" id="RDS78238.1"/>
    </source>
</evidence>
<gene>
    <name evidence="2" type="ORF">DL238_11895</name>
</gene>
<comment type="caution">
    <text evidence="2">The sequence shown here is derived from an EMBL/GenBank/DDBJ whole genome shotgun (WGS) entry which is preliminary data.</text>
</comment>
<accession>A0A395LMK3</accession>
<keyword evidence="1" id="KW-1133">Transmembrane helix</keyword>
<dbReference type="AlphaFoldDB" id="A0A395LMK3"/>
<proteinExistence type="predicted"/>
<evidence type="ECO:0000256" key="1">
    <source>
        <dbReference type="SAM" id="Phobius"/>
    </source>
</evidence>
<reference evidence="2 3" key="1">
    <citation type="submission" date="2018-07" db="EMBL/GenBank/DDBJ databases">
        <title>Erythrobacter nanhaiensis sp. nov., a novel member of the genus Erythrobacter isolated from the South China Sea.</title>
        <authorList>
            <person name="Chen X."/>
            <person name="Liu J."/>
        </authorList>
    </citation>
    <scope>NUCLEOTIDE SEQUENCE [LARGE SCALE GENOMIC DNA]</scope>
    <source>
        <strain evidence="2 3">S-5</strain>
    </source>
</reference>
<evidence type="ECO:0000313" key="3">
    <source>
        <dbReference type="Proteomes" id="UP000254101"/>
    </source>
</evidence>